<dbReference type="SUPFAM" id="SSF53822">
    <property type="entry name" value="Periplasmic binding protein-like I"/>
    <property type="match status" value="1"/>
</dbReference>
<dbReference type="CDD" id="cd06267">
    <property type="entry name" value="PBP1_LacI_sugar_binding-like"/>
    <property type="match status" value="1"/>
</dbReference>
<dbReference type="PANTHER" id="PTHR30146">
    <property type="entry name" value="LACI-RELATED TRANSCRIPTIONAL REPRESSOR"/>
    <property type="match status" value="1"/>
</dbReference>
<dbReference type="InterPro" id="IPR028082">
    <property type="entry name" value="Peripla_BP_I"/>
</dbReference>
<dbReference type="Pfam" id="PF00356">
    <property type="entry name" value="LacI"/>
    <property type="match status" value="1"/>
</dbReference>
<name>A0A239JUF5_9NOCA</name>
<dbReference type="InterPro" id="IPR000843">
    <property type="entry name" value="HTH_LacI"/>
</dbReference>
<dbReference type="Gene3D" id="1.10.260.40">
    <property type="entry name" value="lambda repressor-like DNA-binding domains"/>
    <property type="match status" value="1"/>
</dbReference>
<evidence type="ECO:0000313" key="6">
    <source>
        <dbReference type="Proteomes" id="UP000198327"/>
    </source>
</evidence>
<dbReference type="EMBL" id="FZOW01000009">
    <property type="protein sequence ID" value="SNT09172.1"/>
    <property type="molecule type" value="Genomic_DNA"/>
</dbReference>
<keyword evidence="3" id="KW-0804">Transcription</keyword>
<reference evidence="6" key="1">
    <citation type="submission" date="2017-06" db="EMBL/GenBank/DDBJ databases">
        <authorList>
            <person name="Varghese N."/>
            <person name="Submissions S."/>
        </authorList>
    </citation>
    <scope>NUCLEOTIDE SEQUENCE [LARGE SCALE GENOMIC DNA]</scope>
    <source>
        <strain evidence="6">JCM 23211</strain>
    </source>
</reference>
<dbReference type="Gene3D" id="3.40.50.2300">
    <property type="match status" value="2"/>
</dbReference>
<accession>A0A239JUF5</accession>
<dbReference type="STRING" id="398843.A3K89_12240"/>
<proteinExistence type="predicted"/>
<protein>
    <submittedName>
        <fullName evidence="5">DNA-binding transcriptional regulator, LacI/PurR family</fullName>
    </submittedName>
</protein>
<dbReference type="GO" id="GO:0003700">
    <property type="term" value="F:DNA-binding transcription factor activity"/>
    <property type="evidence" value="ECO:0007669"/>
    <property type="project" value="TreeGrafter"/>
</dbReference>
<dbReference type="Pfam" id="PF13377">
    <property type="entry name" value="Peripla_BP_3"/>
    <property type="match status" value="1"/>
</dbReference>
<evidence type="ECO:0000256" key="2">
    <source>
        <dbReference type="ARBA" id="ARBA00023125"/>
    </source>
</evidence>
<evidence type="ECO:0000256" key="3">
    <source>
        <dbReference type="ARBA" id="ARBA00023163"/>
    </source>
</evidence>
<evidence type="ECO:0000259" key="4">
    <source>
        <dbReference type="PROSITE" id="PS50932"/>
    </source>
</evidence>
<dbReference type="GO" id="GO:0000976">
    <property type="term" value="F:transcription cis-regulatory region binding"/>
    <property type="evidence" value="ECO:0007669"/>
    <property type="project" value="TreeGrafter"/>
</dbReference>
<evidence type="ECO:0000256" key="1">
    <source>
        <dbReference type="ARBA" id="ARBA00023015"/>
    </source>
</evidence>
<organism evidence="5 6">
    <name type="scientific">Rhodococcoides kyotonense</name>
    <dbReference type="NCBI Taxonomy" id="398843"/>
    <lineage>
        <taxon>Bacteria</taxon>
        <taxon>Bacillati</taxon>
        <taxon>Actinomycetota</taxon>
        <taxon>Actinomycetes</taxon>
        <taxon>Mycobacteriales</taxon>
        <taxon>Nocardiaceae</taxon>
        <taxon>Rhodococcoides</taxon>
    </lineage>
</organism>
<dbReference type="AlphaFoldDB" id="A0A239JUF5"/>
<dbReference type="CDD" id="cd01392">
    <property type="entry name" value="HTH_LacI"/>
    <property type="match status" value="1"/>
</dbReference>
<gene>
    <name evidence="5" type="ORF">SAMN05421642_10970</name>
</gene>
<keyword evidence="6" id="KW-1185">Reference proteome</keyword>
<sequence length="344" mass="36761">MQKSIDTSELSPRRRTTMAEVAERAGVSRTLVSLIFSDKPGASDETRQRVLRAADELNYQPDRAAQLLARGRSRTLGVLTDVKQTFQAEMIGTVYDAAEEAGYDVLLSASGPTRDERKAIEALLSHRCEGLILFNPMSDSDYLRSVGSRAALTIVGRKVSDAEVGTVRSADGKGIRQSVDHLVALGHREIVHVDGGEHSVSIDRRNAYIESMRAHGLGDHVRVVAGAHDESAGAAAASYILEDSSLPTAIMAGNDRSALGIMDVLTKAGVSIPGDISIVGYDDAPLSSLSRIDLTTVRQDSAELARKALEFTVTRLDDADAEVGDSVIEPELIVRGTTGPARPS</sequence>
<dbReference type="SMART" id="SM00354">
    <property type="entry name" value="HTH_LACI"/>
    <property type="match status" value="1"/>
</dbReference>
<evidence type="ECO:0000313" key="5">
    <source>
        <dbReference type="EMBL" id="SNT09172.1"/>
    </source>
</evidence>
<dbReference type="InterPro" id="IPR010982">
    <property type="entry name" value="Lambda_DNA-bd_dom_sf"/>
</dbReference>
<keyword evidence="1" id="KW-0805">Transcription regulation</keyword>
<dbReference type="Proteomes" id="UP000198327">
    <property type="component" value="Unassembled WGS sequence"/>
</dbReference>
<feature type="domain" description="HTH lacI-type" evidence="4">
    <location>
        <begin position="16"/>
        <end position="70"/>
    </location>
</feature>
<dbReference type="InterPro" id="IPR046335">
    <property type="entry name" value="LacI/GalR-like_sensor"/>
</dbReference>
<keyword evidence="2 5" id="KW-0238">DNA-binding</keyword>
<dbReference type="SUPFAM" id="SSF47413">
    <property type="entry name" value="lambda repressor-like DNA-binding domains"/>
    <property type="match status" value="1"/>
</dbReference>
<dbReference type="PANTHER" id="PTHR30146:SF109">
    <property type="entry name" value="HTH-TYPE TRANSCRIPTIONAL REGULATOR GALS"/>
    <property type="match status" value="1"/>
</dbReference>
<dbReference type="PROSITE" id="PS50932">
    <property type="entry name" value="HTH_LACI_2"/>
    <property type="match status" value="1"/>
</dbReference>